<reference evidence="2 3" key="2">
    <citation type="journal article" date="2023" name="Mol. Biol. Evol.">
        <title>Genomics of Secondarily Temperate Adaptation in the Only Non-Antarctic Icefish.</title>
        <authorList>
            <person name="Rivera-Colon A.G."/>
            <person name="Rayamajhi N."/>
            <person name="Minhas B.F."/>
            <person name="Madrigal G."/>
            <person name="Bilyk K.T."/>
            <person name="Yoon V."/>
            <person name="Hune M."/>
            <person name="Gregory S."/>
            <person name="Cheng C.H.C."/>
            <person name="Catchen J.M."/>
        </authorList>
    </citation>
    <scope>NUCLEOTIDE SEQUENCE [LARGE SCALE GENOMIC DNA]</scope>
    <source>
        <strain evidence="2">JMC-PN-2008</strain>
    </source>
</reference>
<name>A0AAN7Y4Y2_ELEMC</name>
<keyword evidence="1" id="KW-1133">Transmembrane helix</keyword>
<feature type="transmembrane region" description="Helical" evidence="1">
    <location>
        <begin position="61"/>
        <end position="81"/>
    </location>
</feature>
<gene>
    <name evidence="2" type="ORF">PBY51_013171</name>
</gene>
<evidence type="ECO:0000313" key="2">
    <source>
        <dbReference type="EMBL" id="KAK5872469.1"/>
    </source>
</evidence>
<comment type="caution">
    <text evidence="2">The sequence shown here is derived from an EMBL/GenBank/DDBJ whole genome shotgun (WGS) entry which is preliminary data.</text>
</comment>
<keyword evidence="3" id="KW-1185">Reference proteome</keyword>
<dbReference type="AlphaFoldDB" id="A0AAN7Y4Y2"/>
<evidence type="ECO:0000256" key="1">
    <source>
        <dbReference type="SAM" id="Phobius"/>
    </source>
</evidence>
<accession>A0AAN7Y4Y2</accession>
<keyword evidence="1" id="KW-0472">Membrane</keyword>
<dbReference type="Proteomes" id="UP001346869">
    <property type="component" value="Unassembled WGS sequence"/>
</dbReference>
<sequence>MSQQSSPAEVQVKCYYSIKYGGSNSPSPHCDTSSITIHNIVENESSTTQSIAPSEGTTADIWKFVAAVAGCGVTVGIILLVSAIMCPHRRPVAVPDEVETKVEYSETYHMYIIPEEPADPDLSCKIYSTVQLH</sequence>
<proteinExistence type="predicted"/>
<keyword evidence="1" id="KW-0812">Transmembrane</keyword>
<dbReference type="EMBL" id="JAUZQC010000004">
    <property type="protein sequence ID" value="KAK5872469.1"/>
    <property type="molecule type" value="Genomic_DNA"/>
</dbReference>
<reference evidence="2 3" key="1">
    <citation type="journal article" date="2023" name="Genes (Basel)">
        <title>Chromosome-Level Genome Assembly and Circadian Gene Repertoire of the Patagonia Blennie Eleginops maclovinus-The Closest Ancestral Proxy of Antarctic Cryonotothenioids.</title>
        <authorList>
            <person name="Cheng C.C."/>
            <person name="Rivera-Colon A.G."/>
            <person name="Minhas B.F."/>
            <person name="Wilson L."/>
            <person name="Rayamajhi N."/>
            <person name="Vargas-Chacoff L."/>
            <person name="Catchen J.M."/>
        </authorList>
    </citation>
    <scope>NUCLEOTIDE SEQUENCE [LARGE SCALE GENOMIC DNA]</scope>
    <source>
        <strain evidence="2">JMC-PN-2008</strain>
    </source>
</reference>
<protein>
    <submittedName>
        <fullName evidence="2">Uncharacterized protein</fullName>
    </submittedName>
</protein>
<evidence type="ECO:0000313" key="3">
    <source>
        <dbReference type="Proteomes" id="UP001346869"/>
    </source>
</evidence>
<organism evidence="2 3">
    <name type="scientific">Eleginops maclovinus</name>
    <name type="common">Patagonian blennie</name>
    <name type="synonym">Eleginus maclovinus</name>
    <dbReference type="NCBI Taxonomy" id="56733"/>
    <lineage>
        <taxon>Eukaryota</taxon>
        <taxon>Metazoa</taxon>
        <taxon>Chordata</taxon>
        <taxon>Craniata</taxon>
        <taxon>Vertebrata</taxon>
        <taxon>Euteleostomi</taxon>
        <taxon>Actinopterygii</taxon>
        <taxon>Neopterygii</taxon>
        <taxon>Teleostei</taxon>
        <taxon>Neoteleostei</taxon>
        <taxon>Acanthomorphata</taxon>
        <taxon>Eupercaria</taxon>
        <taxon>Perciformes</taxon>
        <taxon>Notothenioidei</taxon>
        <taxon>Eleginopidae</taxon>
        <taxon>Eleginops</taxon>
    </lineage>
</organism>